<organism evidence="2 3">
    <name type="scientific">Stephania cephalantha</name>
    <dbReference type="NCBI Taxonomy" id="152367"/>
    <lineage>
        <taxon>Eukaryota</taxon>
        <taxon>Viridiplantae</taxon>
        <taxon>Streptophyta</taxon>
        <taxon>Embryophyta</taxon>
        <taxon>Tracheophyta</taxon>
        <taxon>Spermatophyta</taxon>
        <taxon>Magnoliopsida</taxon>
        <taxon>Ranunculales</taxon>
        <taxon>Menispermaceae</taxon>
        <taxon>Menispermoideae</taxon>
        <taxon>Cissampelideae</taxon>
        <taxon>Stephania</taxon>
    </lineage>
</organism>
<evidence type="ECO:0000313" key="3">
    <source>
        <dbReference type="Proteomes" id="UP001419268"/>
    </source>
</evidence>
<feature type="compositionally biased region" description="Polar residues" evidence="1">
    <location>
        <begin position="1"/>
        <end position="13"/>
    </location>
</feature>
<keyword evidence="3" id="KW-1185">Reference proteome</keyword>
<dbReference type="EMBL" id="JBBNAG010000009">
    <property type="protein sequence ID" value="KAK9104553.1"/>
    <property type="molecule type" value="Genomic_DNA"/>
</dbReference>
<accession>A0AAP0F8F2</accession>
<sequence>MNSLMMSESSTRAARNVEATGIDEIETSQPGFEAMFAMMDGSGAAMKGVGIAMTVSGNATVGIKYVVADKLANLNNKKLNERTTRQR</sequence>
<comment type="caution">
    <text evidence="2">The sequence shown here is derived from an EMBL/GenBank/DDBJ whole genome shotgun (WGS) entry which is preliminary data.</text>
</comment>
<proteinExistence type="predicted"/>
<gene>
    <name evidence="2" type="ORF">Scep_021397</name>
</gene>
<dbReference type="AlphaFoldDB" id="A0AAP0F8F2"/>
<feature type="region of interest" description="Disordered" evidence="1">
    <location>
        <begin position="1"/>
        <end position="24"/>
    </location>
</feature>
<evidence type="ECO:0000256" key="1">
    <source>
        <dbReference type="SAM" id="MobiDB-lite"/>
    </source>
</evidence>
<dbReference type="Proteomes" id="UP001419268">
    <property type="component" value="Unassembled WGS sequence"/>
</dbReference>
<protein>
    <submittedName>
        <fullName evidence="2">Uncharacterized protein</fullName>
    </submittedName>
</protein>
<evidence type="ECO:0000313" key="2">
    <source>
        <dbReference type="EMBL" id="KAK9104553.1"/>
    </source>
</evidence>
<name>A0AAP0F8F2_9MAGN</name>
<reference evidence="2 3" key="1">
    <citation type="submission" date="2024-01" db="EMBL/GenBank/DDBJ databases">
        <title>Genome assemblies of Stephania.</title>
        <authorList>
            <person name="Yang L."/>
        </authorList>
    </citation>
    <scope>NUCLEOTIDE SEQUENCE [LARGE SCALE GENOMIC DNA]</scope>
    <source>
        <strain evidence="2">JXDWG</strain>
        <tissue evidence="2">Leaf</tissue>
    </source>
</reference>